<proteinExistence type="predicted"/>
<dbReference type="AlphaFoldDB" id="A0A0F9V5I0"/>
<reference evidence="2" key="1">
    <citation type="journal article" date="2015" name="Nature">
        <title>Complex archaea that bridge the gap between prokaryotes and eukaryotes.</title>
        <authorList>
            <person name="Spang A."/>
            <person name="Saw J.H."/>
            <person name="Jorgensen S.L."/>
            <person name="Zaremba-Niedzwiedzka K."/>
            <person name="Martijn J."/>
            <person name="Lind A.E."/>
            <person name="van Eijk R."/>
            <person name="Schleper C."/>
            <person name="Guy L."/>
            <person name="Ettema T.J."/>
        </authorList>
    </citation>
    <scope>NUCLEOTIDE SEQUENCE</scope>
</reference>
<evidence type="ECO:0000313" key="2">
    <source>
        <dbReference type="EMBL" id="KKN61148.1"/>
    </source>
</evidence>
<dbReference type="SUPFAM" id="SSF53448">
    <property type="entry name" value="Nucleotide-diphospho-sugar transferases"/>
    <property type="match status" value="1"/>
</dbReference>
<dbReference type="InterPro" id="IPR029044">
    <property type="entry name" value="Nucleotide-diphossugar_trans"/>
</dbReference>
<gene>
    <name evidence="2" type="ORF">LCGC14_0524920</name>
</gene>
<dbReference type="Pfam" id="PF00535">
    <property type="entry name" value="Glycos_transf_2"/>
    <property type="match status" value="1"/>
</dbReference>
<dbReference type="InterPro" id="IPR001173">
    <property type="entry name" value="Glyco_trans_2-like"/>
</dbReference>
<protein>
    <recommendedName>
        <fullName evidence="1">Glycosyltransferase 2-like domain-containing protein</fullName>
    </recommendedName>
</protein>
<organism evidence="2">
    <name type="scientific">marine sediment metagenome</name>
    <dbReference type="NCBI Taxonomy" id="412755"/>
    <lineage>
        <taxon>unclassified sequences</taxon>
        <taxon>metagenomes</taxon>
        <taxon>ecological metagenomes</taxon>
    </lineage>
</organism>
<dbReference type="EMBL" id="LAZR01000669">
    <property type="protein sequence ID" value="KKN61148.1"/>
    <property type="molecule type" value="Genomic_DNA"/>
</dbReference>
<evidence type="ECO:0000259" key="1">
    <source>
        <dbReference type="Pfam" id="PF00535"/>
    </source>
</evidence>
<comment type="caution">
    <text evidence="2">The sequence shown here is derived from an EMBL/GenBank/DDBJ whole genome shotgun (WGS) entry which is preliminary data.</text>
</comment>
<dbReference type="PANTHER" id="PTHR43179">
    <property type="entry name" value="RHAMNOSYLTRANSFERASE WBBL"/>
    <property type="match status" value="1"/>
</dbReference>
<dbReference type="PANTHER" id="PTHR43179:SF7">
    <property type="entry name" value="RHAMNOSYLTRANSFERASE WBBL"/>
    <property type="match status" value="1"/>
</dbReference>
<feature type="domain" description="Glycosyltransferase 2-like" evidence="1">
    <location>
        <begin position="324"/>
        <end position="473"/>
    </location>
</feature>
<sequence>MSSALDNNYKAMHVDYASYLNGAWYISGWLLSQTEKPQIKISLENNSFLTIYYNYFERSDLVEALGLVDETCTNGFVLVVETFETDFLKLTFTIDNKHLKQDMLHPEIIDSPDIILAALGTKQSLFVDSLPSKIVSSLRVSTSEEKAASLREVDTLLSFSYYLDNCFVTDSNLFYLTGWALLNNNLNDIFVTDDKGESYSVTECFRYIRKDINVKFNLSENTAAGFVCACRLPDGFKPEQMTINIPGYKSITSEIEYGKVHLSKAALLKDYLAFIDVHNARFLDNAQPAVLRHIADIWQAESIMNELSPRVGSFGELNSTPQVSIIIPIYGRYDFVQHQLLAFSNDSDMQNHEIIYVLDDPRIEREFNIACHGVFNTFNHPFKTIHAGKNLGFAGANNLGASIATGKYILALNSDVLPSDHGWVGRLAEKFTTLDSPGILGTKLVYEDETIQHIGMTFQDDAYYPGIWMNYHPHKGMPSHLINKKETELTELVTGACMLMEKEFFISVGGFDTRYILGDFEDSDLCMKAYQHNKKIYIDTQESLYHLERLSQNLVDSGDWKYKLTLLNGLYQKTKWDDAIKKVKQQNV</sequence>
<dbReference type="Gene3D" id="3.90.550.10">
    <property type="entry name" value="Spore Coat Polysaccharide Biosynthesis Protein SpsA, Chain A"/>
    <property type="match status" value="1"/>
</dbReference>
<name>A0A0F9V5I0_9ZZZZ</name>
<accession>A0A0F9V5I0</accession>